<dbReference type="Proteomes" id="UP000019374">
    <property type="component" value="Unassembled WGS sequence"/>
</dbReference>
<sequence>MRFPLTGDNLRTLDPRHEVEQAKRGVREFLQSLECIGPAGQRILESERLYLDKGNQVRLRDANSPLPGSDDIAFWNAFWKGNLQRLEEQHGRTRALERVKGSVFAKMSALAVEGAHILEHDELYIAGPNHVRLRGNGVEADLDNVEYWERKYTHFEEQLFNIRQKTRGQPVAVAAVIHGEESSCEPQCLSRCASPRGQDYARIAAWTAAQPSELAMPESSRNMASTADELEMPMPSTPPDSLANFSEHSDNLERLKGWVYERMSHLQEVGPEGQRILDQDELRIDGTTDVVYRLGQEFILRGHRIIYRGSESTAPDLGDHAYWEAKFDFFRREATRIKETSLAKSAVYHAMRHLQCCGPAGQHILDSDELYIAAPFDVRCREGKTHDFELQDPYYWHSKIEYFEANCYRLTSVAPPARHTSPMRGAACLPSIKRKRSHIEEAEVSTVADGRNKRRRFSYRGPSPQQTDRSHIKHSCHSSTASTPNTQVVRPTQGLFPDRHTRPKESAATGFPGPLKSHGRGKRQRAPRRAEAPSNQAIGPLLLTAPLQMPRTRQGQVPPVQPRRRPSIRRVDCNTVEMNCDGGSLPNKSQPRRQTRAQERGKQRSSERPARWSRRLAGYKPEFRLDGRA</sequence>
<evidence type="ECO:0000313" key="3">
    <source>
        <dbReference type="Proteomes" id="UP000019374"/>
    </source>
</evidence>
<dbReference type="EMBL" id="KE655050">
    <property type="protein sequence ID" value="EQK98276.1"/>
    <property type="molecule type" value="Genomic_DNA"/>
</dbReference>
<feature type="compositionally biased region" description="Polar residues" evidence="1">
    <location>
        <begin position="477"/>
        <end position="490"/>
    </location>
</feature>
<feature type="compositionally biased region" description="Basic and acidic residues" evidence="1">
    <location>
        <begin position="596"/>
        <end position="610"/>
    </location>
</feature>
<organism evidence="2 3">
    <name type="scientific">Ophiocordyceps sinensis (strain Co18 / CGMCC 3.14243)</name>
    <name type="common">Yarsagumba caterpillar fungus</name>
    <name type="synonym">Hirsutella sinensis</name>
    <dbReference type="NCBI Taxonomy" id="911162"/>
    <lineage>
        <taxon>Eukaryota</taxon>
        <taxon>Fungi</taxon>
        <taxon>Dikarya</taxon>
        <taxon>Ascomycota</taxon>
        <taxon>Pezizomycotina</taxon>
        <taxon>Sordariomycetes</taxon>
        <taxon>Hypocreomycetidae</taxon>
        <taxon>Hypocreales</taxon>
        <taxon>Ophiocordycipitaceae</taxon>
        <taxon>Ophiocordyceps</taxon>
    </lineage>
</organism>
<reference evidence="2 3" key="1">
    <citation type="journal article" date="2013" name="Chin. Sci. Bull.">
        <title>Genome survey uncovers the secrets of sex and lifestyle in caterpillar fungus.</title>
        <authorList>
            <person name="Hu X."/>
            <person name="Zhang Y."/>
            <person name="Xiao G."/>
            <person name="Zheng P."/>
            <person name="Xia Y."/>
            <person name="Zhang X."/>
            <person name="St Leger R.J."/>
            <person name="Liu X."/>
            <person name="Wang C."/>
        </authorList>
    </citation>
    <scope>NUCLEOTIDE SEQUENCE [LARGE SCALE GENOMIC DNA]</scope>
    <source>
        <strain evidence="3">Co18 / CGMCC 3.14243</strain>
        <tissue evidence="2">Fruit-body</tissue>
    </source>
</reference>
<dbReference type="OrthoDB" id="5153662at2759"/>
<proteinExistence type="predicted"/>
<gene>
    <name evidence="2" type="ORF">OCS_06010</name>
</gene>
<accession>T5A962</accession>
<name>T5A962_OPHSC</name>
<feature type="compositionally biased region" description="Basic residues" evidence="1">
    <location>
        <begin position="517"/>
        <end position="527"/>
    </location>
</feature>
<evidence type="ECO:0000313" key="2">
    <source>
        <dbReference type="EMBL" id="EQK98276.1"/>
    </source>
</evidence>
<feature type="region of interest" description="Disordered" evidence="1">
    <location>
        <begin position="440"/>
        <end position="629"/>
    </location>
</feature>
<dbReference type="AlphaFoldDB" id="T5A962"/>
<evidence type="ECO:0000256" key="1">
    <source>
        <dbReference type="SAM" id="MobiDB-lite"/>
    </source>
</evidence>
<protein>
    <submittedName>
        <fullName evidence="2">Uncharacterized protein</fullName>
    </submittedName>
</protein>
<dbReference type="HOGENOM" id="CLU_434812_0_0_1"/>